<dbReference type="InterPro" id="IPR057955">
    <property type="entry name" value="SF0329-like"/>
</dbReference>
<accession>A0ABW0QY69</accession>
<organism evidence="1 2">
    <name type="scientific">Cohnella yongneupensis</name>
    <dbReference type="NCBI Taxonomy" id="425006"/>
    <lineage>
        <taxon>Bacteria</taxon>
        <taxon>Bacillati</taxon>
        <taxon>Bacillota</taxon>
        <taxon>Bacilli</taxon>
        <taxon>Bacillales</taxon>
        <taxon>Paenibacillaceae</taxon>
        <taxon>Cohnella</taxon>
    </lineage>
</organism>
<evidence type="ECO:0000313" key="1">
    <source>
        <dbReference type="EMBL" id="MFC5529790.1"/>
    </source>
</evidence>
<proteinExistence type="predicted"/>
<evidence type="ECO:0000313" key="2">
    <source>
        <dbReference type="Proteomes" id="UP001596108"/>
    </source>
</evidence>
<keyword evidence="2" id="KW-1185">Reference proteome</keyword>
<name>A0ABW0QY69_9BACL</name>
<protein>
    <submittedName>
        <fullName evidence="1">Uncharacterized protein</fullName>
    </submittedName>
</protein>
<gene>
    <name evidence="1" type="ORF">ACFPQ4_10075</name>
</gene>
<dbReference type="Proteomes" id="UP001596108">
    <property type="component" value="Unassembled WGS sequence"/>
</dbReference>
<comment type="caution">
    <text evidence="1">The sequence shown here is derived from an EMBL/GenBank/DDBJ whole genome shotgun (WGS) entry which is preliminary data.</text>
</comment>
<dbReference type="RefSeq" id="WP_378111711.1">
    <property type="nucleotide sequence ID" value="NZ_JBHSNC010000029.1"/>
</dbReference>
<sequence>MKWSKLKKLLESRTCDSLKGRVSFNSTRYRGTHDEEGRAWITFDNEIIHDFCTVKRRYGFNTLADEIRVKTNSPDWKDFNQQKGYYQAYQLANAEMEKLGLYNQYEFYNAIEEYLNLSIEEAMESSKPIIRAISWFDRRLGKRRLTIIKTDENIIVNKFKEIRLRVEGLIREEGNFA</sequence>
<reference evidence="2" key="1">
    <citation type="journal article" date="2019" name="Int. J. Syst. Evol. Microbiol.">
        <title>The Global Catalogue of Microorganisms (GCM) 10K type strain sequencing project: providing services to taxonomists for standard genome sequencing and annotation.</title>
        <authorList>
            <consortium name="The Broad Institute Genomics Platform"/>
            <consortium name="The Broad Institute Genome Sequencing Center for Infectious Disease"/>
            <person name="Wu L."/>
            <person name="Ma J."/>
        </authorList>
    </citation>
    <scope>NUCLEOTIDE SEQUENCE [LARGE SCALE GENOMIC DNA]</scope>
    <source>
        <strain evidence="2">CGMCC 1.18578</strain>
    </source>
</reference>
<dbReference type="EMBL" id="JBHSNC010000029">
    <property type="protein sequence ID" value="MFC5529790.1"/>
    <property type="molecule type" value="Genomic_DNA"/>
</dbReference>
<dbReference type="Pfam" id="PF25753">
    <property type="entry name" value="SF0329"/>
    <property type="match status" value="1"/>
</dbReference>